<dbReference type="STRING" id="159449.B4N89_43245"/>
<dbReference type="InterPro" id="IPR058118">
    <property type="entry name" value="Tpg"/>
</dbReference>
<name>A0A1T3NKU7_9ACTN</name>
<evidence type="ECO:0000256" key="1">
    <source>
        <dbReference type="SAM" id="MobiDB-lite"/>
    </source>
</evidence>
<comment type="caution">
    <text evidence="2">The sequence shown here is derived from an EMBL/GenBank/DDBJ whole genome shotgun (WGS) entry which is preliminary data.</text>
</comment>
<protein>
    <submittedName>
        <fullName evidence="2">DNA-binding protein</fullName>
    </submittedName>
</protein>
<reference evidence="2 3" key="1">
    <citation type="submission" date="2017-03" db="EMBL/GenBank/DDBJ databases">
        <title>Draft genome sequence of Streptomyces scabrisporus NF3, endophyte isolated from Amphipterygium adstringens.</title>
        <authorList>
            <person name="Vazquez M."/>
            <person name="Ceapa C.D."/>
            <person name="Rodriguez Luna D."/>
            <person name="Sanchez Esquivel S."/>
        </authorList>
    </citation>
    <scope>NUCLEOTIDE SEQUENCE [LARGE SCALE GENOMIC DNA]</scope>
    <source>
        <strain evidence="2 3">NF3</strain>
    </source>
</reference>
<keyword evidence="2" id="KW-0238">DNA-binding</keyword>
<dbReference type="OrthoDB" id="3868195at2"/>
<organism evidence="2 3">
    <name type="scientific">Embleya scabrispora</name>
    <dbReference type="NCBI Taxonomy" id="159449"/>
    <lineage>
        <taxon>Bacteria</taxon>
        <taxon>Bacillati</taxon>
        <taxon>Actinomycetota</taxon>
        <taxon>Actinomycetes</taxon>
        <taxon>Kitasatosporales</taxon>
        <taxon>Streptomycetaceae</taxon>
        <taxon>Embleya</taxon>
    </lineage>
</organism>
<dbReference type="AlphaFoldDB" id="A0A1T3NKU7"/>
<dbReference type="NCBIfam" id="NF047541">
    <property type="entry name" value="telomere_Tpg"/>
    <property type="match status" value="1"/>
</dbReference>
<keyword evidence="3" id="KW-1185">Reference proteome</keyword>
<feature type="region of interest" description="Disordered" evidence="1">
    <location>
        <begin position="1"/>
        <end position="22"/>
    </location>
</feature>
<gene>
    <name evidence="2" type="ORF">B4N89_43245</name>
</gene>
<sequence>MGKIGDGLDQAAQHVLTRKPPRSTKARVRFLMSRNQNRTRTVAALLGVSQRTVERYLKGDRKNPPGPVDARIDAEVRRLWQPRVRRRAEQRAAAAGAVIVETRARFGFSSAAGSTDDPRMRRITQPLPPDRARELFDAHHAGAPERELERIVAAGLHQAYFQEGGTRADDLDAVELTDVDYCEFDIRG</sequence>
<dbReference type="GO" id="GO:0003677">
    <property type="term" value="F:DNA binding"/>
    <property type="evidence" value="ECO:0007669"/>
    <property type="project" value="UniProtKB-KW"/>
</dbReference>
<proteinExistence type="predicted"/>
<evidence type="ECO:0000313" key="3">
    <source>
        <dbReference type="Proteomes" id="UP000190037"/>
    </source>
</evidence>
<accession>A0A1T3NKU7</accession>
<dbReference type="RefSeq" id="WP_078982094.1">
    <property type="nucleotide sequence ID" value="NZ_MWQN01000004.1"/>
</dbReference>
<dbReference type="Proteomes" id="UP000190037">
    <property type="component" value="Unassembled WGS sequence"/>
</dbReference>
<evidence type="ECO:0000313" key="2">
    <source>
        <dbReference type="EMBL" id="OPC77338.1"/>
    </source>
</evidence>
<dbReference type="EMBL" id="MWQN01000004">
    <property type="protein sequence ID" value="OPC77338.1"/>
    <property type="molecule type" value="Genomic_DNA"/>
</dbReference>